<keyword evidence="1" id="KW-0808">Transferase</keyword>
<dbReference type="EMBL" id="JEMT01028424">
    <property type="protein sequence ID" value="EXX54729.1"/>
    <property type="molecule type" value="Genomic_DNA"/>
</dbReference>
<feature type="compositionally biased region" description="Basic and acidic residues" evidence="5">
    <location>
        <begin position="785"/>
        <end position="796"/>
    </location>
</feature>
<evidence type="ECO:0000256" key="3">
    <source>
        <dbReference type="ARBA" id="ARBA00022777"/>
    </source>
</evidence>
<evidence type="ECO:0000259" key="6">
    <source>
        <dbReference type="PROSITE" id="PS50011"/>
    </source>
</evidence>
<keyword evidence="2" id="KW-0547">Nucleotide-binding</keyword>
<dbReference type="Pfam" id="PF07714">
    <property type="entry name" value="PK_Tyr_Ser-Thr"/>
    <property type="match status" value="1"/>
</dbReference>
<protein>
    <submittedName>
        <fullName evidence="7">Cdc15p</fullName>
    </submittedName>
</protein>
<gene>
    <name evidence="7" type="ORF">RirG_231820</name>
</gene>
<dbReference type="PROSITE" id="PS50011">
    <property type="entry name" value="PROTEIN_KINASE_DOM"/>
    <property type="match status" value="1"/>
</dbReference>
<dbReference type="GO" id="GO:0005524">
    <property type="term" value="F:ATP binding"/>
    <property type="evidence" value="ECO:0007669"/>
    <property type="project" value="UniProtKB-KW"/>
</dbReference>
<organism evidence="7 8">
    <name type="scientific">Rhizophagus irregularis (strain DAOM 197198w)</name>
    <name type="common">Glomus intraradices</name>
    <dbReference type="NCBI Taxonomy" id="1432141"/>
    <lineage>
        <taxon>Eukaryota</taxon>
        <taxon>Fungi</taxon>
        <taxon>Fungi incertae sedis</taxon>
        <taxon>Mucoromycota</taxon>
        <taxon>Glomeromycotina</taxon>
        <taxon>Glomeromycetes</taxon>
        <taxon>Glomerales</taxon>
        <taxon>Glomeraceae</taxon>
        <taxon>Rhizophagus</taxon>
    </lineage>
</organism>
<dbReference type="SUPFAM" id="SSF56112">
    <property type="entry name" value="Protein kinase-like (PK-like)"/>
    <property type="match status" value="1"/>
</dbReference>
<feature type="region of interest" description="Disordered" evidence="5">
    <location>
        <begin position="785"/>
        <end position="814"/>
    </location>
</feature>
<dbReference type="AlphaFoldDB" id="A0A015JIJ6"/>
<keyword evidence="4" id="KW-0067">ATP-binding</keyword>
<reference evidence="7 8" key="1">
    <citation type="submission" date="2014-02" db="EMBL/GenBank/DDBJ databases">
        <title>Single nucleus genome sequencing reveals high similarity among nuclei of an endomycorrhizal fungus.</title>
        <authorList>
            <person name="Lin K."/>
            <person name="Geurts R."/>
            <person name="Zhang Z."/>
            <person name="Limpens E."/>
            <person name="Saunders D.G."/>
            <person name="Mu D."/>
            <person name="Pang E."/>
            <person name="Cao H."/>
            <person name="Cha H."/>
            <person name="Lin T."/>
            <person name="Zhou Q."/>
            <person name="Shang Y."/>
            <person name="Li Y."/>
            <person name="Ivanov S."/>
            <person name="Sharma T."/>
            <person name="Velzen R.V."/>
            <person name="Ruijter N.D."/>
            <person name="Aanen D.K."/>
            <person name="Win J."/>
            <person name="Kamoun S."/>
            <person name="Bisseling T."/>
            <person name="Huang S."/>
        </authorList>
    </citation>
    <scope>NUCLEOTIDE SEQUENCE [LARGE SCALE GENOMIC DNA]</scope>
    <source>
        <strain evidence="8">DAOM197198w</strain>
    </source>
</reference>
<dbReference type="OrthoDB" id="2460404at2759"/>
<keyword evidence="3" id="KW-0418">Kinase</keyword>
<accession>A0A015JIJ6</accession>
<dbReference type="PANTHER" id="PTHR44329:SF288">
    <property type="entry name" value="MITOGEN-ACTIVATED PROTEIN KINASE KINASE KINASE 20"/>
    <property type="match status" value="1"/>
</dbReference>
<dbReference type="PRINTS" id="PR00109">
    <property type="entry name" value="TYRKINASE"/>
</dbReference>
<feature type="compositionally biased region" description="Basic and acidic residues" evidence="5">
    <location>
        <begin position="805"/>
        <end position="814"/>
    </location>
</feature>
<name>A0A015JIJ6_RHIIW</name>
<keyword evidence="8" id="KW-1185">Reference proteome</keyword>
<dbReference type="InterPro" id="IPR011009">
    <property type="entry name" value="Kinase-like_dom_sf"/>
</dbReference>
<dbReference type="InterPro" id="IPR001245">
    <property type="entry name" value="Ser-Thr/Tyr_kinase_cat_dom"/>
</dbReference>
<dbReference type="SMART" id="SM00220">
    <property type="entry name" value="S_TKc"/>
    <property type="match status" value="1"/>
</dbReference>
<dbReference type="GO" id="GO:0004674">
    <property type="term" value="F:protein serine/threonine kinase activity"/>
    <property type="evidence" value="ECO:0007669"/>
    <property type="project" value="TreeGrafter"/>
</dbReference>
<dbReference type="InterPro" id="IPR051681">
    <property type="entry name" value="Ser/Thr_Kinases-Pseudokinases"/>
</dbReference>
<dbReference type="Proteomes" id="UP000022910">
    <property type="component" value="Unassembled WGS sequence"/>
</dbReference>
<dbReference type="HOGENOM" id="CLU_000288_7_8_1"/>
<comment type="caution">
    <text evidence="7">The sequence shown here is derived from an EMBL/GenBank/DDBJ whole genome shotgun (WGS) entry which is preliminary data.</text>
</comment>
<dbReference type="PANTHER" id="PTHR44329">
    <property type="entry name" value="SERINE/THREONINE-PROTEIN KINASE TNNI3K-RELATED"/>
    <property type="match status" value="1"/>
</dbReference>
<dbReference type="InterPro" id="IPR000719">
    <property type="entry name" value="Prot_kinase_dom"/>
</dbReference>
<dbReference type="Gene3D" id="1.10.10.1010">
    <property type="entry name" value="Intein homing endonuclease, domain IV"/>
    <property type="match status" value="2"/>
</dbReference>
<evidence type="ECO:0000313" key="8">
    <source>
        <dbReference type="Proteomes" id="UP000022910"/>
    </source>
</evidence>
<sequence length="814" mass="94874">MNDLVSLVPKFVRTDLELKVLIKLLNRELFPSLISTYYRNRNTSTICISTKSSFDNAASKINNEVEMHHQIYGMTQDPETKNYMVVLNARYNCMCNKQNFESCNAKHFQKKFKNWTSGNDDIDKFIQDTQFLAHYNISKALEWIPYNKFRNIKYIAKNGLGEVYRANWIDGYISKWDIKYQNWKREDKNMFVVLKSLNDPKNISLKSIEEIAAPYKVYGITQDPKTKNYMMALSCSKCEKCESACNAIYFQQNFESWTSGNDDIDKFIQKTQLSAHYDVSKSLEWISYSRFCNVKYIAKNDFGEAYRANWIDGYIHKWNNEYQNWNRKDQNMLVALKSLIDLEKYIEKYKVYGITQDPKTKNYMMVLNKICDECKCVCNAMHFKQYFKSWTSGNDYIDKFIQNTQLSAHTAYGARNALEWIPYDRFHGIKYIAKGGFGKVYGANLVDGYIGEWNENRKRSEHKFVALKILNNSQNISLDFVNEITLHHQVNNNVNVIKLYGITQDPETKHYIMVLEYASKGSLRNYLDTNYNTLSWKDKLLHFCHIASGLVDIHRNELIHRDFHIGNVLVSNFVKIADLGLCKPADYSALENTRKNVYGVLPYVAPEIIRGYDYTKAADIYSFGIIMYEVISGLPPYHDVSHNEMLAIKICKGLRPTFNIKVPQLIVQLIKRCLDANPVNRPTAKEIEEITKIWWHEPTAELQKQIKEAEKINKNISIISIIPSASLRISYKTHSDAIYTSRLLNFNNLPEQKNSDDYYEQNDNIISNEFLESLQIDISQLNIDDSDKLSKPKNSDDYEQNDDNMISKEDLGII</sequence>
<proteinExistence type="predicted"/>
<evidence type="ECO:0000313" key="7">
    <source>
        <dbReference type="EMBL" id="EXX54729.1"/>
    </source>
</evidence>
<evidence type="ECO:0000256" key="4">
    <source>
        <dbReference type="ARBA" id="ARBA00022840"/>
    </source>
</evidence>
<evidence type="ECO:0000256" key="5">
    <source>
        <dbReference type="SAM" id="MobiDB-lite"/>
    </source>
</evidence>
<evidence type="ECO:0000256" key="1">
    <source>
        <dbReference type="ARBA" id="ARBA00022679"/>
    </source>
</evidence>
<feature type="domain" description="Protein kinase" evidence="6">
    <location>
        <begin position="426"/>
        <end position="695"/>
    </location>
</feature>
<dbReference type="Gene3D" id="1.10.510.10">
    <property type="entry name" value="Transferase(Phosphotransferase) domain 1"/>
    <property type="match status" value="1"/>
</dbReference>
<evidence type="ECO:0000256" key="2">
    <source>
        <dbReference type="ARBA" id="ARBA00022741"/>
    </source>
</evidence>